<feature type="compositionally biased region" description="Acidic residues" evidence="2">
    <location>
        <begin position="196"/>
        <end position="214"/>
    </location>
</feature>
<sequence length="647" mass="76483">MNNVLIWMVCVTGRWKWTASYSIDNFVRPFLGQMYDDRAYEDKHIYSTSTRHYGVTWVELVDDHTFTFHPPPSTMEISFPTLSDPEWMNQSCQIEQSQELFRQYQIFRRKFTMPNNLIPQTTADVQYQCEVDMDSGSMRDDIRNYLNRRYTFTRSTQVTPAIIYHLDTETTTKRRRRRKTTTAKTKPTKKLKATGDNEDDAQTPDDETEAETEAYEDYRDEKEKELDEMDNIQHLSALDTDELLKEEKKMKVEKERAKKNVHIVLRDYDETNKTGLKYKHKEYMKKGYYFKDESAQFIRGSKEYVPKIVSNHSNLNRFIEKLQQQPPGEKGVKTGYKYRKERFRDSGYEFRDEAGKFYRQNIQNPGDVKDYDVGFRFRDTIVNNSVGKMRAVHRLREGVKFKKGFGDTKDYETKLKHSYEDYGDSRSVNKRKHEEHRIEKNVGRRAQSHIHYEVRNEQRGAPNGTRMNIHHADYDKIEFGHKLKKHRPPGRQALYIPREVAGGRFDYVNQDVEERDTNQSYVLRQQRGKVKFLTNGSWVWLSKPGEGRGQGFNQSEPLPAVLPDSDQYVNDVDDIAAQFNVNETGFNLKDEMFENPTLNYKYNRSLGRYYSKVGANGSYKDMVYKRLDTRYKNPDGYRKVDRKGKSP</sequence>
<dbReference type="AlphaFoldDB" id="A0A1S3CZE8"/>
<evidence type="ECO:0000256" key="2">
    <source>
        <dbReference type="SAM" id="MobiDB-lite"/>
    </source>
</evidence>
<protein>
    <submittedName>
        <fullName evidence="4">Uncharacterized protein LOC103508115</fullName>
    </submittedName>
</protein>
<keyword evidence="1" id="KW-0175">Coiled coil</keyword>
<organism evidence="3 4">
    <name type="scientific">Diaphorina citri</name>
    <name type="common">Asian citrus psyllid</name>
    <dbReference type="NCBI Taxonomy" id="121845"/>
    <lineage>
        <taxon>Eukaryota</taxon>
        <taxon>Metazoa</taxon>
        <taxon>Ecdysozoa</taxon>
        <taxon>Arthropoda</taxon>
        <taxon>Hexapoda</taxon>
        <taxon>Insecta</taxon>
        <taxon>Pterygota</taxon>
        <taxon>Neoptera</taxon>
        <taxon>Paraneoptera</taxon>
        <taxon>Hemiptera</taxon>
        <taxon>Sternorrhyncha</taxon>
        <taxon>Psylloidea</taxon>
        <taxon>Psyllidae</taxon>
        <taxon>Diaphorininae</taxon>
        <taxon>Diaphorina</taxon>
    </lineage>
</organism>
<feature type="region of interest" description="Disordered" evidence="2">
    <location>
        <begin position="167"/>
        <end position="214"/>
    </location>
</feature>
<dbReference type="GeneID" id="103508115"/>
<accession>A0A1S3CZE8</accession>
<feature type="compositionally biased region" description="Basic residues" evidence="2">
    <location>
        <begin position="173"/>
        <end position="192"/>
    </location>
</feature>
<name>A0A1S3CZE8_DIACI</name>
<evidence type="ECO:0000313" key="4">
    <source>
        <dbReference type="RefSeq" id="XP_008470871.1"/>
    </source>
</evidence>
<proteinExistence type="predicted"/>
<keyword evidence="3" id="KW-1185">Reference proteome</keyword>
<evidence type="ECO:0000313" key="3">
    <source>
        <dbReference type="Proteomes" id="UP000079169"/>
    </source>
</evidence>
<evidence type="ECO:0000256" key="1">
    <source>
        <dbReference type="SAM" id="Coils"/>
    </source>
</evidence>
<dbReference type="KEGG" id="dci:103508115"/>
<feature type="coiled-coil region" evidence="1">
    <location>
        <begin position="215"/>
        <end position="260"/>
    </location>
</feature>
<dbReference type="Proteomes" id="UP000079169">
    <property type="component" value="Unplaced"/>
</dbReference>
<reference evidence="4" key="1">
    <citation type="submission" date="2025-08" db="UniProtKB">
        <authorList>
            <consortium name="RefSeq"/>
        </authorList>
    </citation>
    <scope>IDENTIFICATION</scope>
</reference>
<dbReference type="RefSeq" id="XP_008470871.1">
    <property type="nucleotide sequence ID" value="XM_008472649.3"/>
</dbReference>
<gene>
    <name evidence="4" type="primary">LOC103508115</name>
</gene>
<dbReference type="PaxDb" id="121845-A0A1S3CZE8"/>